<reference evidence="2 3" key="1">
    <citation type="journal article" date="2019" name="Commun. Biol.">
        <title>The bagworm genome reveals a unique fibroin gene that provides high tensile strength.</title>
        <authorList>
            <person name="Kono N."/>
            <person name="Nakamura H."/>
            <person name="Ohtoshi R."/>
            <person name="Tomita M."/>
            <person name="Numata K."/>
            <person name="Arakawa K."/>
        </authorList>
    </citation>
    <scope>NUCLEOTIDE SEQUENCE [LARGE SCALE GENOMIC DNA]</scope>
</reference>
<dbReference type="Proteomes" id="UP000299102">
    <property type="component" value="Unassembled WGS sequence"/>
</dbReference>
<dbReference type="AlphaFoldDB" id="A0A4C1SWB7"/>
<protein>
    <submittedName>
        <fullName evidence="2">Uncharacterized protein</fullName>
    </submittedName>
</protein>
<feature type="region of interest" description="Disordered" evidence="1">
    <location>
        <begin position="96"/>
        <end position="117"/>
    </location>
</feature>
<evidence type="ECO:0000256" key="1">
    <source>
        <dbReference type="SAM" id="MobiDB-lite"/>
    </source>
</evidence>
<proteinExistence type="predicted"/>
<comment type="caution">
    <text evidence="2">The sequence shown here is derived from an EMBL/GenBank/DDBJ whole genome shotgun (WGS) entry which is preliminary data.</text>
</comment>
<gene>
    <name evidence="2" type="ORF">EVAR_76758_1</name>
</gene>
<sequence>MYDFGDQGPHEFLRDIAPTHERSPSDRPLSRKLIKLPSLTRGHLLDFNQVIFSPLAYEIQAMVLKMHDPIKNRVLEKSEYMKNEIYLQKVEIVKGRSPPPMDARRSKRDAGALPAFF</sequence>
<evidence type="ECO:0000313" key="3">
    <source>
        <dbReference type="Proteomes" id="UP000299102"/>
    </source>
</evidence>
<organism evidence="2 3">
    <name type="scientific">Eumeta variegata</name>
    <name type="common">Bagworm moth</name>
    <name type="synonym">Eumeta japonica</name>
    <dbReference type="NCBI Taxonomy" id="151549"/>
    <lineage>
        <taxon>Eukaryota</taxon>
        <taxon>Metazoa</taxon>
        <taxon>Ecdysozoa</taxon>
        <taxon>Arthropoda</taxon>
        <taxon>Hexapoda</taxon>
        <taxon>Insecta</taxon>
        <taxon>Pterygota</taxon>
        <taxon>Neoptera</taxon>
        <taxon>Endopterygota</taxon>
        <taxon>Lepidoptera</taxon>
        <taxon>Glossata</taxon>
        <taxon>Ditrysia</taxon>
        <taxon>Tineoidea</taxon>
        <taxon>Psychidae</taxon>
        <taxon>Oiketicinae</taxon>
        <taxon>Eumeta</taxon>
    </lineage>
</organism>
<name>A0A4C1SWB7_EUMVA</name>
<feature type="compositionally biased region" description="Basic and acidic residues" evidence="1">
    <location>
        <begin position="8"/>
        <end position="29"/>
    </location>
</feature>
<dbReference type="EMBL" id="BGZK01000017">
    <property type="protein sequence ID" value="GBP05321.1"/>
    <property type="molecule type" value="Genomic_DNA"/>
</dbReference>
<feature type="region of interest" description="Disordered" evidence="1">
    <location>
        <begin position="1"/>
        <end position="29"/>
    </location>
</feature>
<accession>A0A4C1SWB7</accession>
<keyword evidence="3" id="KW-1185">Reference proteome</keyword>
<evidence type="ECO:0000313" key="2">
    <source>
        <dbReference type="EMBL" id="GBP05321.1"/>
    </source>
</evidence>
<dbReference type="OrthoDB" id="412981at2759"/>